<protein>
    <submittedName>
        <fullName evidence="1">Uncharacterized protein</fullName>
    </submittedName>
</protein>
<organism evidence="1 2">
    <name type="scientific">Salix dunnii</name>
    <dbReference type="NCBI Taxonomy" id="1413687"/>
    <lineage>
        <taxon>Eukaryota</taxon>
        <taxon>Viridiplantae</taxon>
        <taxon>Streptophyta</taxon>
        <taxon>Embryophyta</taxon>
        <taxon>Tracheophyta</taxon>
        <taxon>Spermatophyta</taxon>
        <taxon>Magnoliopsida</taxon>
        <taxon>eudicotyledons</taxon>
        <taxon>Gunneridae</taxon>
        <taxon>Pentapetalae</taxon>
        <taxon>rosids</taxon>
        <taxon>fabids</taxon>
        <taxon>Malpighiales</taxon>
        <taxon>Salicaceae</taxon>
        <taxon>Saliceae</taxon>
        <taxon>Salix</taxon>
    </lineage>
</organism>
<evidence type="ECO:0000313" key="2">
    <source>
        <dbReference type="Proteomes" id="UP000657918"/>
    </source>
</evidence>
<dbReference type="AlphaFoldDB" id="A0A835MTJ5"/>
<reference evidence="1 2" key="1">
    <citation type="submission" date="2020-10" db="EMBL/GenBank/DDBJ databases">
        <title>Plant Genome Project.</title>
        <authorList>
            <person name="Zhang R.-G."/>
        </authorList>
    </citation>
    <scope>NUCLEOTIDE SEQUENCE [LARGE SCALE GENOMIC DNA]</scope>
    <source>
        <strain evidence="1">FAFU-HL-1</strain>
        <tissue evidence="1">Leaf</tissue>
    </source>
</reference>
<gene>
    <name evidence="1" type="ORF">SADUNF_Sadunf09G0103100</name>
</gene>
<accession>A0A835MTJ5</accession>
<keyword evidence="2" id="KW-1185">Reference proteome</keyword>
<dbReference type="EMBL" id="JADGMS010000009">
    <property type="protein sequence ID" value="KAF9676099.1"/>
    <property type="molecule type" value="Genomic_DNA"/>
</dbReference>
<dbReference type="Proteomes" id="UP000657918">
    <property type="component" value="Unassembled WGS sequence"/>
</dbReference>
<sequence>MAANQILITTIHQKEEIVEDIVPARQVWVSVERRSDVPLLGKGSSIQPRIPLIEHIEIVINSDPSTADHGTFLPTVSYMLTLDGTETSEVPSGGDARGYAHCFHVLQCYDRCLPGVHVRDECKDLGFETDSLANGLGRVRKVLGPLIWAGELMSSRRRRLSI</sequence>
<proteinExistence type="predicted"/>
<comment type="caution">
    <text evidence="1">The sequence shown here is derived from an EMBL/GenBank/DDBJ whole genome shotgun (WGS) entry which is preliminary data.</text>
</comment>
<dbReference type="OrthoDB" id="859768at2759"/>
<evidence type="ECO:0000313" key="1">
    <source>
        <dbReference type="EMBL" id="KAF9676099.1"/>
    </source>
</evidence>
<name>A0A835MTJ5_9ROSI</name>